<dbReference type="InterPro" id="IPR000740">
    <property type="entry name" value="GrpE"/>
</dbReference>
<dbReference type="SUPFAM" id="SSF51064">
    <property type="entry name" value="Head domain of nucleotide exchange factor GrpE"/>
    <property type="match status" value="1"/>
</dbReference>
<gene>
    <name evidence="2" type="ORF">GCM10010468_58400</name>
</gene>
<name>A0ABP6QJB8_9ACTN</name>
<proteinExistence type="predicted"/>
<keyword evidence="1" id="KW-0143">Chaperone</keyword>
<evidence type="ECO:0008006" key="4">
    <source>
        <dbReference type="Google" id="ProtNLM"/>
    </source>
</evidence>
<accession>A0ABP6QJB8</accession>
<sequence>MSLSEVYAALSGLSATLEREQERAKHREEIIDRLHEENQLLRRGELQQMHDPVRNALYRLLDRVRQAQRNPPDAEGVPQVLDLIGAELVEAIERTGMEKYEVAVGDPYDRDRHRPLGPVPVTDKGLDGTVVEVCADGFARGEQIVRRAQVRVGKYQED</sequence>
<comment type="caution">
    <text evidence="2">The sequence shown here is derived from an EMBL/GenBank/DDBJ whole genome shotgun (WGS) entry which is preliminary data.</text>
</comment>
<dbReference type="InterPro" id="IPR009012">
    <property type="entry name" value="GrpE_head"/>
</dbReference>
<reference evidence="3" key="1">
    <citation type="journal article" date="2019" name="Int. J. Syst. Evol. Microbiol.">
        <title>The Global Catalogue of Microorganisms (GCM) 10K type strain sequencing project: providing services to taxonomists for standard genome sequencing and annotation.</title>
        <authorList>
            <consortium name="The Broad Institute Genomics Platform"/>
            <consortium name="The Broad Institute Genome Sequencing Center for Infectious Disease"/>
            <person name="Wu L."/>
            <person name="Ma J."/>
        </authorList>
    </citation>
    <scope>NUCLEOTIDE SEQUENCE [LARGE SCALE GENOMIC DNA]</scope>
    <source>
        <strain evidence="3">JCM 9377</strain>
    </source>
</reference>
<dbReference type="RefSeq" id="WP_344834646.1">
    <property type="nucleotide sequence ID" value="NZ_BAAAUV010000018.1"/>
</dbReference>
<dbReference type="Pfam" id="PF01025">
    <property type="entry name" value="GrpE"/>
    <property type="match status" value="1"/>
</dbReference>
<dbReference type="Gene3D" id="2.30.22.10">
    <property type="entry name" value="Head domain of nucleotide exchange factor GrpE"/>
    <property type="match status" value="1"/>
</dbReference>
<evidence type="ECO:0000313" key="3">
    <source>
        <dbReference type="Proteomes" id="UP001501237"/>
    </source>
</evidence>
<keyword evidence="3" id="KW-1185">Reference proteome</keyword>
<dbReference type="Proteomes" id="UP001501237">
    <property type="component" value="Unassembled WGS sequence"/>
</dbReference>
<evidence type="ECO:0000313" key="2">
    <source>
        <dbReference type="EMBL" id="GAA3228794.1"/>
    </source>
</evidence>
<dbReference type="EMBL" id="BAAAUV010000018">
    <property type="protein sequence ID" value="GAA3228794.1"/>
    <property type="molecule type" value="Genomic_DNA"/>
</dbReference>
<protein>
    <recommendedName>
        <fullName evidence="4">Nucleotide exchange factor GrpE</fullName>
    </recommendedName>
</protein>
<evidence type="ECO:0000256" key="1">
    <source>
        <dbReference type="ARBA" id="ARBA00023186"/>
    </source>
</evidence>
<organism evidence="2 3">
    <name type="scientific">Actinocorallia longicatena</name>
    <dbReference type="NCBI Taxonomy" id="111803"/>
    <lineage>
        <taxon>Bacteria</taxon>
        <taxon>Bacillati</taxon>
        <taxon>Actinomycetota</taxon>
        <taxon>Actinomycetes</taxon>
        <taxon>Streptosporangiales</taxon>
        <taxon>Thermomonosporaceae</taxon>
        <taxon>Actinocorallia</taxon>
    </lineage>
</organism>